<dbReference type="EMBL" id="WTZA01000002">
    <property type="protein sequence ID" value="MXO76030.1"/>
    <property type="molecule type" value="Genomic_DNA"/>
</dbReference>
<dbReference type="NCBIfam" id="TIGR00666">
    <property type="entry name" value="PBP4"/>
    <property type="match status" value="1"/>
</dbReference>
<dbReference type="AlphaFoldDB" id="A0A6I4TJ10"/>
<dbReference type="PRINTS" id="PR00922">
    <property type="entry name" value="DADACBPTASE3"/>
</dbReference>
<dbReference type="InterPro" id="IPR000667">
    <property type="entry name" value="Peptidase_S13"/>
</dbReference>
<organism evidence="4 5">
    <name type="scientific">Tsuneonella aeria</name>
    <dbReference type="NCBI Taxonomy" id="1837929"/>
    <lineage>
        <taxon>Bacteria</taxon>
        <taxon>Pseudomonadati</taxon>
        <taxon>Pseudomonadota</taxon>
        <taxon>Alphaproteobacteria</taxon>
        <taxon>Sphingomonadales</taxon>
        <taxon>Erythrobacteraceae</taxon>
        <taxon>Tsuneonella</taxon>
    </lineage>
</organism>
<dbReference type="PANTHER" id="PTHR30023">
    <property type="entry name" value="D-ALANYL-D-ALANINE CARBOXYPEPTIDASE"/>
    <property type="match status" value="1"/>
</dbReference>
<accession>A0A6I4TJ10</accession>
<evidence type="ECO:0000313" key="5">
    <source>
        <dbReference type="Proteomes" id="UP000439522"/>
    </source>
</evidence>
<dbReference type="Pfam" id="PF02113">
    <property type="entry name" value="Peptidase_S13"/>
    <property type="match status" value="1"/>
</dbReference>
<dbReference type="GO" id="GO:0006508">
    <property type="term" value="P:proteolysis"/>
    <property type="evidence" value="ECO:0007669"/>
    <property type="project" value="InterPro"/>
</dbReference>
<keyword evidence="5" id="KW-1185">Reference proteome</keyword>
<dbReference type="OrthoDB" id="5372081at2"/>
<dbReference type="EC" id="3.4.16.4" evidence="4"/>
<dbReference type="GO" id="GO:0009002">
    <property type="term" value="F:serine-type D-Ala-D-Ala carboxypeptidase activity"/>
    <property type="evidence" value="ECO:0007669"/>
    <property type="project" value="UniProtKB-EC"/>
</dbReference>
<dbReference type="PANTHER" id="PTHR30023:SF0">
    <property type="entry name" value="PENICILLIN-SENSITIVE CARBOXYPEPTIDASE A"/>
    <property type="match status" value="1"/>
</dbReference>
<keyword evidence="3" id="KW-0732">Signal</keyword>
<feature type="signal peptide" evidence="3">
    <location>
        <begin position="1"/>
        <end position="19"/>
    </location>
</feature>
<dbReference type="Gene3D" id="3.50.80.20">
    <property type="entry name" value="D-Ala-D-Ala carboxypeptidase C, peptidase S13"/>
    <property type="match status" value="1"/>
</dbReference>
<dbReference type="Gene3D" id="3.40.710.10">
    <property type="entry name" value="DD-peptidase/beta-lactamase superfamily"/>
    <property type="match status" value="2"/>
</dbReference>
<evidence type="ECO:0000256" key="2">
    <source>
        <dbReference type="ARBA" id="ARBA00022801"/>
    </source>
</evidence>
<keyword evidence="2 4" id="KW-0378">Hydrolase</keyword>
<keyword evidence="4" id="KW-0645">Protease</keyword>
<dbReference type="GO" id="GO:0000270">
    <property type="term" value="P:peptidoglycan metabolic process"/>
    <property type="evidence" value="ECO:0007669"/>
    <property type="project" value="TreeGrafter"/>
</dbReference>
<gene>
    <name evidence="4" type="primary">dacB</name>
    <name evidence="4" type="ORF">GRI40_12465</name>
</gene>
<sequence>MRFLLALAPLALLAAPAPAREPLDSQVHAILSEAGSGTRWGLLVLDADGREVAAIDSDKRFIPASNTKIYTSAAAMRAMASEGLPAAGARVRLVRAGDALDVVLEGRGDPHLSSAADCTRDCLATLADAVAAQTRRVRDVVGDDTLFPDERWSPGMSWNNIPSRYGTGISALTIDDNEIAVVVTPGAAGAAPSVALPAYYSVQNHARTIPGSANTLAVDRAPNGRIVVLTGTIGAGAAPATLRMGIDDPADFAAWRLAQMLRARGVQVSGQAMARHRPLMPADDPGVRGGTPPVRVPAQAALAELTPPPLGETLHTVNKVSQNLYTELLLRRLALANGTGSIADGQVVIADMLADAGVPAGAVALSDGSGMSTYNRVTPRGTATLVRWIASQPWGAAWRATLPVGGKDGTLARRFAGTALDGRIFAKTGTINATNALAGYMTAASGRELTFAIYANDVPADVGATAFMDRALLSIAAAN</sequence>
<evidence type="ECO:0000313" key="4">
    <source>
        <dbReference type="EMBL" id="MXO76030.1"/>
    </source>
</evidence>
<name>A0A6I4TJ10_9SPHN</name>
<dbReference type="Proteomes" id="UP000439522">
    <property type="component" value="Unassembled WGS sequence"/>
</dbReference>
<reference evidence="4 5" key="1">
    <citation type="submission" date="2019-12" db="EMBL/GenBank/DDBJ databases">
        <title>Genomic-based taxomic classification of the family Erythrobacteraceae.</title>
        <authorList>
            <person name="Xu L."/>
        </authorList>
    </citation>
    <scope>NUCLEOTIDE SEQUENCE [LARGE SCALE GENOMIC DNA]</scope>
    <source>
        <strain evidence="4 5">100921-2</strain>
    </source>
</reference>
<dbReference type="SUPFAM" id="SSF56601">
    <property type="entry name" value="beta-lactamase/transpeptidase-like"/>
    <property type="match status" value="1"/>
</dbReference>
<comment type="caution">
    <text evidence="4">The sequence shown here is derived from an EMBL/GenBank/DDBJ whole genome shotgun (WGS) entry which is preliminary data.</text>
</comment>
<dbReference type="InterPro" id="IPR012338">
    <property type="entry name" value="Beta-lactam/transpept-like"/>
</dbReference>
<keyword evidence="4" id="KW-0121">Carboxypeptidase</keyword>
<protein>
    <submittedName>
        <fullName evidence="4">D-alanyl-D-alanine carboxypeptidase/D-alanyl-D-alanine-endopeptidase</fullName>
        <ecNumber evidence="4">3.4.16.4</ecNumber>
    </submittedName>
</protein>
<evidence type="ECO:0000256" key="1">
    <source>
        <dbReference type="ARBA" id="ARBA00006096"/>
    </source>
</evidence>
<evidence type="ECO:0000256" key="3">
    <source>
        <dbReference type="SAM" id="SignalP"/>
    </source>
</evidence>
<proteinExistence type="inferred from homology"/>
<feature type="chain" id="PRO_5026238167" evidence="3">
    <location>
        <begin position="20"/>
        <end position="479"/>
    </location>
</feature>
<comment type="similarity">
    <text evidence="1">Belongs to the peptidase S13 family.</text>
</comment>